<evidence type="ECO:0000313" key="1">
    <source>
        <dbReference type="EMBL" id="AUG87284.1"/>
    </source>
</evidence>
<dbReference type="Proteomes" id="UP000240214">
    <property type="component" value="Segment"/>
</dbReference>
<organism evidence="1 2">
    <name type="scientific">Streptomyces phage Rowa</name>
    <dbReference type="NCBI Taxonomy" id="2059883"/>
    <lineage>
        <taxon>Viruses</taxon>
        <taxon>Duplodnaviria</taxon>
        <taxon>Heunggongvirae</taxon>
        <taxon>Uroviricota</taxon>
        <taxon>Caudoviricetes</taxon>
        <taxon>Rowavirus</taxon>
        <taxon>Rowavirus rowa</taxon>
    </lineage>
</organism>
<dbReference type="EMBL" id="MG593803">
    <property type="protein sequence ID" value="AUG87284.1"/>
    <property type="molecule type" value="Genomic_DNA"/>
</dbReference>
<gene>
    <name evidence="1" type="ORF">SEA_ROWA_20</name>
</gene>
<keyword evidence="2" id="KW-1185">Reference proteome</keyword>
<name>A0A2H5BLW8_9CAUD</name>
<proteinExistence type="predicted"/>
<evidence type="ECO:0000313" key="2">
    <source>
        <dbReference type="Proteomes" id="UP000240214"/>
    </source>
</evidence>
<reference evidence="2" key="1">
    <citation type="submission" date="2017-11" db="EMBL/GenBank/DDBJ databases">
        <authorList>
            <person name="Han C.G."/>
        </authorList>
    </citation>
    <scope>NUCLEOTIDE SEQUENCE [LARGE SCALE GENOMIC DNA]</scope>
</reference>
<accession>A0A2H5BLW8</accession>
<sequence length="202" mass="21769">MPLTDAYGQGVAYPTLTDKPNAQTLGQGIVDGLTPKVVMTFASGVVRGATIKKPVAGMVTWLKDVGRLEVYDGSAWVAFGYGTNTWKTVPLASGWTHNGNSNGTFQYRVVNLFGEDTIMFRGGIGRSSYGTLPGYYELNTSALPTNARPSSLRTIVVPCSDVNSERITLKLDITTNGYLRLYGIQARSLPPWVGFNGCFASL</sequence>
<protein>
    <submittedName>
        <fullName evidence="1">Uncharacterized protein</fullName>
    </submittedName>
</protein>